<dbReference type="PANTHER" id="PTHR35391:SF5">
    <property type="entry name" value="DUF6590 DOMAIN-CONTAINING PROTEIN"/>
    <property type="match status" value="1"/>
</dbReference>
<sequence>MAQIQRPETLSSIAQKISNRFVLVERSAARSSDEGFNYFKLINETQRFELWAKNLGLYHLGHSSLDYRFRDAPTLFEFTVGLLRNLEALLVQLMNTLSRGQVSGLNARDTPKTSIQPQEQFSDDSEEDDFGSSDDESIIDLLLSGVAACINKLYRLSFKIRNPAMRLGFSKALKYRALDPETGVDLIDQFRESDQRHLEQLFASYRLTSARDLEKDFLVQRLAKANTRRRQQFAYWKKRRGQFETMSRMEPIEEMAPDSFVQGPENGPNLDVPVVPTAPSQPSTATHLDVSKVNLDDDSSVISSSTVVHMPDERNGDSLSIPPPPKHLWDGEEFECPYCFTLCPRKLLHQKAWQTHILRDLRPYLCTYEDCKDADQQYDSLSDWINHETITHQSKSNTAYNEKREMSVKAPRKCPFCLEDAGPHHIATHLRRVACFSLPRSVGDAEDGSSQGSQISGRAEVRSSNTQDSETRSRTSESQQMPDKQVMMAYLDMALRSQGPFTEATFTLL</sequence>
<dbReference type="Pfam" id="PF26082">
    <property type="entry name" value="zf-C2H2_AcuF"/>
    <property type="match status" value="1"/>
</dbReference>
<accession>A0ABQ6WG33</accession>
<dbReference type="Proteomes" id="UP000325395">
    <property type="component" value="Unassembled WGS sequence"/>
</dbReference>
<dbReference type="InterPro" id="IPR058925">
    <property type="entry name" value="zf-C2H2_AcuF"/>
</dbReference>
<evidence type="ECO:0000313" key="4">
    <source>
        <dbReference type="Proteomes" id="UP000325395"/>
    </source>
</evidence>
<evidence type="ECO:0000259" key="2">
    <source>
        <dbReference type="Pfam" id="PF26082"/>
    </source>
</evidence>
<organism evidence="3 4">
    <name type="scientific">Aspergillus pseudocaelatus</name>
    <dbReference type="NCBI Taxonomy" id="1825620"/>
    <lineage>
        <taxon>Eukaryota</taxon>
        <taxon>Fungi</taxon>
        <taxon>Dikarya</taxon>
        <taxon>Ascomycota</taxon>
        <taxon>Pezizomycotina</taxon>
        <taxon>Eurotiomycetes</taxon>
        <taxon>Eurotiomycetidae</taxon>
        <taxon>Eurotiales</taxon>
        <taxon>Aspergillaceae</taxon>
        <taxon>Aspergillus</taxon>
        <taxon>Aspergillus subgen. Circumdati</taxon>
    </lineage>
</organism>
<name>A0ABQ6WG33_9EURO</name>
<dbReference type="PANTHER" id="PTHR35391">
    <property type="entry name" value="C2H2-TYPE DOMAIN-CONTAINING PROTEIN-RELATED"/>
    <property type="match status" value="1"/>
</dbReference>
<protein>
    <recommendedName>
        <fullName evidence="2">Oxidoreductase acuF-like C2H2 type zinc-finger domain-containing protein</fullName>
    </recommendedName>
</protein>
<feature type="region of interest" description="Disordered" evidence="1">
    <location>
        <begin position="445"/>
        <end position="483"/>
    </location>
</feature>
<dbReference type="EMBL" id="ML735757">
    <property type="protein sequence ID" value="KAE8416102.1"/>
    <property type="molecule type" value="Genomic_DNA"/>
</dbReference>
<feature type="compositionally biased region" description="Acidic residues" evidence="1">
    <location>
        <begin position="121"/>
        <end position="133"/>
    </location>
</feature>
<evidence type="ECO:0000256" key="1">
    <source>
        <dbReference type="SAM" id="MobiDB-lite"/>
    </source>
</evidence>
<feature type="domain" description="Oxidoreductase acuF-like C2H2 type zinc-finger" evidence="2">
    <location>
        <begin position="331"/>
        <end position="361"/>
    </location>
</feature>
<feature type="compositionally biased region" description="Polar residues" evidence="1">
    <location>
        <begin position="448"/>
        <end position="468"/>
    </location>
</feature>
<evidence type="ECO:0000313" key="3">
    <source>
        <dbReference type="EMBL" id="KAE8416102.1"/>
    </source>
</evidence>
<keyword evidence="4" id="KW-1185">Reference proteome</keyword>
<reference evidence="3 4" key="1">
    <citation type="submission" date="2019-04" db="EMBL/GenBank/DDBJ databases">
        <authorList>
            <consortium name="DOE Joint Genome Institute"/>
            <person name="Mondo S."/>
            <person name="Kjaerbolling I."/>
            <person name="Vesth T."/>
            <person name="Frisvad J.C."/>
            <person name="Nybo J.L."/>
            <person name="Theobald S."/>
            <person name="Kildgaard S."/>
            <person name="Isbrandt T."/>
            <person name="Kuo A."/>
            <person name="Sato A."/>
            <person name="Lyhne E.K."/>
            <person name="Kogle M.E."/>
            <person name="Wiebenga A."/>
            <person name="Kun R.S."/>
            <person name="Lubbers R.J."/>
            <person name="Makela M.R."/>
            <person name="Barry K."/>
            <person name="Chovatia M."/>
            <person name="Clum A."/>
            <person name="Daum C."/>
            <person name="Haridas S."/>
            <person name="He G."/>
            <person name="LaButti K."/>
            <person name="Lipzen A."/>
            <person name="Riley R."/>
            <person name="Salamov A."/>
            <person name="Simmons B.A."/>
            <person name="Magnuson J.K."/>
            <person name="Henrissat B."/>
            <person name="Mortensen U.H."/>
            <person name="Larsen T.O."/>
            <person name="Devries R.P."/>
            <person name="Grigoriev I.V."/>
            <person name="Machida M."/>
            <person name="Baker S.E."/>
            <person name="Andersen M.R."/>
            <person name="Cantor M.N."/>
            <person name="Hua S.X."/>
        </authorList>
    </citation>
    <scope>NUCLEOTIDE SEQUENCE [LARGE SCALE GENOMIC DNA]</scope>
    <source>
        <strain evidence="3 4">CBS 117616</strain>
    </source>
</reference>
<gene>
    <name evidence="3" type="ORF">BDV36DRAFT_297473</name>
</gene>
<feature type="region of interest" description="Disordered" evidence="1">
    <location>
        <begin position="104"/>
        <end position="133"/>
    </location>
</feature>
<proteinExistence type="predicted"/>